<dbReference type="eggNOG" id="ENOG5033A0U">
    <property type="taxonomic scope" value="Bacteria"/>
</dbReference>
<reference evidence="3 4" key="1">
    <citation type="submission" date="2008-06" db="EMBL/GenBank/DDBJ databases">
        <title>Complete sequence of Pelodictyon phaeoclathratiforme BU-1.</title>
        <authorList>
            <consortium name="US DOE Joint Genome Institute"/>
            <person name="Lucas S."/>
            <person name="Copeland A."/>
            <person name="Lapidus A."/>
            <person name="Glavina del Rio T."/>
            <person name="Dalin E."/>
            <person name="Tice H."/>
            <person name="Bruce D."/>
            <person name="Goodwin L."/>
            <person name="Pitluck S."/>
            <person name="Schmutz J."/>
            <person name="Larimer F."/>
            <person name="Land M."/>
            <person name="Hauser L."/>
            <person name="Kyrpides N."/>
            <person name="Mikhailova N."/>
            <person name="Liu Z."/>
            <person name="Li T."/>
            <person name="Zhao F."/>
            <person name="Overmann J."/>
            <person name="Bryant D.A."/>
            <person name="Richardson P."/>
        </authorList>
    </citation>
    <scope>NUCLEOTIDE SEQUENCE [LARGE SCALE GENOMIC DNA]</scope>
    <source>
        <strain evidence="4">DSM 5477 / BU-1</strain>
    </source>
</reference>
<evidence type="ECO:0000256" key="2">
    <source>
        <dbReference type="SAM" id="Phobius"/>
    </source>
</evidence>
<proteinExistence type="predicted"/>
<gene>
    <name evidence="3" type="ordered locus">Ppha_0224</name>
</gene>
<evidence type="ECO:0008006" key="5">
    <source>
        <dbReference type="Google" id="ProtNLM"/>
    </source>
</evidence>
<dbReference type="KEGG" id="pph:Ppha_0224"/>
<keyword evidence="2" id="KW-1133">Transmembrane helix</keyword>
<sequence>MVLSSSFSSAAETVQPTITVKVNPDTVLVGDRMHYTIRVRHSEQEVASLEGFDRSGTSAEQPFELISRKHVATTPFSGAAEDLFAFEFGVFGAGHQSIPSFTVVIRDTKGKIAQKINYRPATTLFVRALTDSSMRELRPIKPPLKPSIPSVLIMGLFFGAFGIAGMVLLLLFLLKRTVRNSAERIDSGQVAQRKLKKLGSSLSAGMPPHECYEELSNIMRTFLENHYRISALEAVTQEIERDLKKLGVAGFESIMNLLKQADLVKFADSRPDAEESRQSLNKASEVIRSARSSKAEG</sequence>
<dbReference type="HOGENOM" id="CLU_902715_0_0_10"/>
<organism evidence="3 4">
    <name type="scientific">Pelodictyon phaeoclathratiforme (strain DSM 5477 / BU-1)</name>
    <dbReference type="NCBI Taxonomy" id="324925"/>
    <lineage>
        <taxon>Bacteria</taxon>
        <taxon>Pseudomonadati</taxon>
        <taxon>Chlorobiota</taxon>
        <taxon>Chlorobiia</taxon>
        <taxon>Chlorobiales</taxon>
        <taxon>Chlorobiaceae</taxon>
        <taxon>Chlorobium/Pelodictyon group</taxon>
        <taxon>Pelodictyon</taxon>
    </lineage>
</organism>
<name>B4SBN6_PELPB</name>
<keyword evidence="4" id="KW-1185">Reference proteome</keyword>
<evidence type="ECO:0000313" key="4">
    <source>
        <dbReference type="Proteomes" id="UP000002724"/>
    </source>
</evidence>
<accession>B4SBN6</accession>
<dbReference type="Proteomes" id="UP000002724">
    <property type="component" value="Chromosome"/>
</dbReference>
<feature type="transmembrane region" description="Helical" evidence="2">
    <location>
        <begin position="151"/>
        <end position="174"/>
    </location>
</feature>
<dbReference type="AlphaFoldDB" id="B4SBN6"/>
<evidence type="ECO:0000313" key="3">
    <source>
        <dbReference type="EMBL" id="ACF42561.1"/>
    </source>
</evidence>
<feature type="region of interest" description="Disordered" evidence="1">
    <location>
        <begin position="270"/>
        <end position="297"/>
    </location>
</feature>
<keyword evidence="2" id="KW-0812">Transmembrane</keyword>
<dbReference type="STRING" id="324925.Ppha_0224"/>
<protein>
    <recommendedName>
        <fullName evidence="5">Protein BatD</fullName>
    </recommendedName>
</protein>
<dbReference type="EMBL" id="CP001110">
    <property type="protein sequence ID" value="ACF42561.1"/>
    <property type="molecule type" value="Genomic_DNA"/>
</dbReference>
<evidence type="ECO:0000256" key="1">
    <source>
        <dbReference type="SAM" id="MobiDB-lite"/>
    </source>
</evidence>
<keyword evidence="2" id="KW-0472">Membrane</keyword>